<gene>
    <name evidence="6" type="ORF">CUNI_LOCUS20035</name>
</gene>
<dbReference type="InterPro" id="IPR012677">
    <property type="entry name" value="Nucleotide-bd_a/b_plait_sf"/>
</dbReference>
<feature type="domain" description="RRM" evidence="5">
    <location>
        <begin position="299"/>
        <end position="372"/>
    </location>
</feature>
<dbReference type="Proteomes" id="UP000678393">
    <property type="component" value="Unassembled WGS sequence"/>
</dbReference>
<organism evidence="6 7">
    <name type="scientific">Candidula unifasciata</name>
    <dbReference type="NCBI Taxonomy" id="100452"/>
    <lineage>
        <taxon>Eukaryota</taxon>
        <taxon>Metazoa</taxon>
        <taxon>Spiralia</taxon>
        <taxon>Lophotrochozoa</taxon>
        <taxon>Mollusca</taxon>
        <taxon>Gastropoda</taxon>
        <taxon>Heterobranchia</taxon>
        <taxon>Euthyneura</taxon>
        <taxon>Panpulmonata</taxon>
        <taxon>Eupulmonata</taxon>
        <taxon>Stylommatophora</taxon>
        <taxon>Helicina</taxon>
        <taxon>Helicoidea</taxon>
        <taxon>Geomitridae</taxon>
        <taxon>Candidula</taxon>
    </lineage>
</organism>
<dbReference type="GO" id="GO:0003723">
    <property type="term" value="F:RNA binding"/>
    <property type="evidence" value="ECO:0007669"/>
    <property type="project" value="UniProtKB-UniRule"/>
</dbReference>
<dbReference type="OrthoDB" id="167718at2759"/>
<dbReference type="PANTHER" id="PTHR23236:SF119">
    <property type="entry name" value="NUCLEAR RNA-BINDING PROTEIN SART-3"/>
    <property type="match status" value="1"/>
</dbReference>
<feature type="compositionally biased region" description="Basic and acidic residues" evidence="4">
    <location>
        <begin position="174"/>
        <end position="185"/>
    </location>
</feature>
<evidence type="ECO:0000313" key="7">
    <source>
        <dbReference type="Proteomes" id="UP000678393"/>
    </source>
</evidence>
<keyword evidence="2 3" id="KW-0694">RNA-binding</keyword>
<reference evidence="6" key="1">
    <citation type="submission" date="2021-04" db="EMBL/GenBank/DDBJ databases">
        <authorList>
            <consortium name="Molecular Ecology Group"/>
        </authorList>
    </citation>
    <scope>NUCLEOTIDE SEQUENCE</scope>
</reference>
<evidence type="ECO:0000256" key="3">
    <source>
        <dbReference type="PROSITE-ProRule" id="PRU00176"/>
    </source>
</evidence>
<dbReference type="InterPro" id="IPR035979">
    <property type="entry name" value="RBD_domain_sf"/>
</dbReference>
<name>A0A8S3ZXP6_9EUPU</name>
<feature type="compositionally biased region" description="Gly residues" evidence="4">
    <location>
        <begin position="498"/>
        <end position="518"/>
    </location>
</feature>
<dbReference type="PANTHER" id="PTHR23236">
    <property type="entry name" value="EUKARYOTIC TRANSLATION INITIATION FACTOR 4B/4H"/>
    <property type="match status" value="1"/>
</dbReference>
<dbReference type="EMBL" id="CAJHNH020007235">
    <property type="protein sequence ID" value="CAG5134477.1"/>
    <property type="molecule type" value="Genomic_DNA"/>
</dbReference>
<comment type="caution">
    <text evidence="6">The sequence shown here is derived from an EMBL/GenBank/DDBJ whole genome shotgun (WGS) entry which is preliminary data.</text>
</comment>
<accession>A0A8S3ZXP6</accession>
<dbReference type="CDD" id="cd00590">
    <property type="entry name" value="RRM_SF"/>
    <property type="match status" value="1"/>
</dbReference>
<dbReference type="AlphaFoldDB" id="A0A8S3ZXP6"/>
<feature type="compositionally biased region" description="Acidic residues" evidence="4">
    <location>
        <begin position="63"/>
        <end position="86"/>
    </location>
</feature>
<feature type="domain" description="RRM" evidence="5">
    <location>
        <begin position="195"/>
        <end position="267"/>
    </location>
</feature>
<evidence type="ECO:0000256" key="2">
    <source>
        <dbReference type="ARBA" id="ARBA00022884"/>
    </source>
</evidence>
<dbReference type="SUPFAM" id="SSF54928">
    <property type="entry name" value="RNA-binding domain, RBD"/>
    <property type="match status" value="3"/>
</dbReference>
<evidence type="ECO:0000259" key="5">
    <source>
        <dbReference type="PROSITE" id="PS50102"/>
    </source>
</evidence>
<sequence>LQVGAKAAGQKTQVAEGSSEDEDDSDEDDTDEDDSEEEKKAPESGKQIPVQKKQGAQKQAQVDDSEEDSSEDDEEDSSEDDEEEDYIPAGKIAQVTKSINGVKTALTNKSADVEDTDSDEDEEEEEEEEETIQSTHKRKGDKAKEQPPAKKQKLKGDGGEALKVPESKKRKREVKKEPNAKKQKPEAANGSEGPVTLYVGHLDNSTTEEEITSFFSKNNISLAEVRKLPNKSTAFVDLEDADDLDDALALNGITFKNNTIAVERAKPRTPAQAALYKKVPSTFIPGDTSNKSENEKDSRTLFVKNLPESATSESLKSIFDSALYIRIPEKEGVRKGFGFIEFADKTSMEAAISENQGVEFEGSSLFLDYVGSRSTFKKQRASPGTKPGRGGSRQANSGARGDSKVLFVKNLSYSTDESSLKASFKGALSARIPIFQESGKSRGFAFVDFPTAEAAAKAFDAMSGQTIDGRQVTLDFAVDKNAAGAGGRGGFSSRGRGGKSGGKSFRGGAAGGQKGRGGFNKAKGGIVPAQGKKTKFSEDSD</sequence>
<keyword evidence="1" id="KW-0677">Repeat</keyword>
<proteinExistence type="predicted"/>
<dbReference type="SMART" id="SM00360">
    <property type="entry name" value="RRM"/>
    <property type="match status" value="3"/>
</dbReference>
<feature type="compositionally biased region" description="Acidic residues" evidence="4">
    <location>
        <begin position="113"/>
        <end position="131"/>
    </location>
</feature>
<evidence type="ECO:0000256" key="4">
    <source>
        <dbReference type="SAM" id="MobiDB-lite"/>
    </source>
</evidence>
<feature type="domain" description="RRM" evidence="5">
    <location>
        <begin position="404"/>
        <end position="479"/>
    </location>
</feature>
<dbReference type="InterPro" id="IPR000504">
    <property type="entry name" value="RRM_dom"/>
</dbReference>
<dbReference type="PROSITE" id="PS50102">
    <property type="entry name" value="RRM"/>
    <property type="match status" value="3"/>
</dbReference>
<evidence type="ECO:0000313" key="6">
    <source>
        <dbReference type="EMBL" id="CAG5134477.1"/>
    </source>
</evidence>
<feature type="non-terminal residue" evidence="6">
    <location>
        <position position="541"/>
    </location>
</feature>
<feature type="region of interest" description="Disordered" evidence="4">
    <location>
        <begin position="485"/>
        <end position="541"/>
    </location>
</feature>
<keyword evidence="7" id="KW-1185">Reference proteome</keyword>
<feature type="region of interest" description="Disordered" evidence="4">
    <location>
        <begin position="377"/>
        <end position="399"/>
    </location>
</feature>
<feature type="compositionally biased region" description="Acidic residues" evidence="4">
    <location>
        <begin position="18"/>
        <end position="36"/>
    </location>
</feature>
<feature type="compositionally biased region" description="Basic and acidic residues" evidence="4">
    <location>
        <begin position="142"/>
        <end position="167"/>
    </location>
</feature>
<feature type="compositionally biased region" description="Low complexity" evidence="4">
    <location>
        <begin position="51"/>
        <end position="60"/>
    </location>
</feature>
<dbReference type="Pfam" id="PF00076">
    <property type="entry name" value="RRM_1"/>
    <property type="match status" value="3"/>
</dbReference>
<dbReference type="Gene3D" id="3.30.70.330">
    <property type="match status" value="3"/>
</dbReference>
<evidence type="ECO:0000256" key="1">
    <source>
        <dbReference type="ARBA" id="ARBA00022737"/>
    </source>
</evidence>
<feature type="region of interest" description="Disordered" evidence="4">
    <location>
        <begin position="1"/>
        <end position="198"/>
    </location>
</feature>
<feature type="compositionally biased region" description="Polar residues" evidence="4">
    <location>
        <begin position="95"/>
        <end position="110"/>
    </location>
</feature>
<protein>
    <recommendedName>
        <fullName evidence="5">RRM domain-containing protein</fullName>
    </recommendedName>
</protein>